<name>A0A2T4UE77_9ACTN</name>
<dbReference type="OrthoDB" id="144122at2"/>
<dbReference type="GO" id="GO:0006139">
    <property type="term" value="P:nucleobase-containing compound metabolic process"/>
    <property type="evidence" value="ECO:0007669"/>
    <property type="project" value="InterPro"/>
</dbReference>
<dbReference type="PROSITE" id="PS50967">
    <property type="entry name" value="HRDC"/>
    <property type="match status" value="1"/>
</dbReference>
<dbReference type="InterPro" id="IPR010997">
    <property type="entry name" value="HRDC-like_sf"/>
</dbReference>
<dbReference type="EMBL" id="PYYB01000002">
    <property type="protein sequence ID" value="PTL56098.1"/>
    <property type="molecule type" value="Genomic_DNA"/>
</dbReference>
<evidence type="ECO:0000259" key="2">
    <source>
        <dbReference type="PROSITE" id="PS50967"/>
    </source>
</evidence>
<dbReference type="AlphaFoldDB" id="A0A2T4UE77"/>
<dbReference type="Pfam" id="PF00570">
    <property type="entry name" value="HRDC"/>
    <property type="match status" value="1"/>
</dbReference>
<evidence type="ECO:0000313" key="4">
    <source>
        <dbReference type="Proteomes" id="UP000240739"/>
    </source>
</evidence>
<comment type="caution">
    <text evidence="3">The sequence shown here is derived from an EMBL/GenBank/DDBJ whole genome shotgun (WGS) entry which is preliminary data.</text>
</comment>
<dbReference type="GO" id="GO:0000166">
    <property type="term" value="F:nucleotide binding"/>
    <property type="evidence" value="ECO:0007669"/>
    <property type="project" value="InterPro"/>
</dbReference>
<dbReference type="InterPro" id="IPR036397">
    <property type="entry name" value="RNaseH_sf"/>
</dbReference>
<reference evidence="3 4" key="1">
    <citation type="submission" date="2018-03" db="EMBL/GenBank/DDBJ databases">
        <title>Aquarubrobacter algicola gen. nov., sp. nov., a novel actinobacterium isolated from shallow eutrophic lake during the end of cyanobacterial harmful algal blooms.</title>
        <authorList>
            <person name="Chun S.J."/>
        </authorList>
    </citation>
    <scope>NUCLEOTIDE SEQUENCE [LARGE SCALE GENOMIC DNA]</scope>
    <source>
        <strain evidence="3 4">Seoho-28</strain>
    </source>
</reference>
<evidence type="ECO:0000313" key="3">
    <source>
        <dbReference type="EMBL" id="PTL56098.1"/>
    </source>
</evidence>
<dbReference type="SMART" id="SM00341">
    <property type="entry name" value="HRDC"/>
    <property type="match status" value="1"/>
</dbReference>
<dbReference type="InterPro" id="IPR002562">
    <property type="entry name" value="3'-5'_exonuclease_dom"/>
</dbReference>
<dbReference type="Pfam" id="PF01612">
    <property type="entry name" value="DNA_pol_A_exo1"/>
    <property type="match status" value="1"/>
</dbReference>
<dbReference type="GO" id="GO:0008408">
    <property type="term" value="F:3'-5' exonuclease activity"/>
    <property type="evidence" value="ECO:0007669"/>
    <property type="project" value="InterPro"/>
</dbReference>
<dbReference type="SMART" id="SM00474">
    <property type="entry name" value="35EXOc"/>
    <property type="match status" value="1"/>
</dbReference>
<evidence type="ECO:0000256" key="1">
    <source>
        <dbReference type="SAM" id="MobiDB-lite"/>
    </source>
</evidence>
<dbReference type="PANTHER" id="PTHR47649">
    <property type="entry name" value="RIBONUCLEASE D"/>
    <property type="match status" value="1"/>
</dbReference>
<dbReference type="SUPFAM" id="SSF47819">
    <property type="entry name" value="HRDC-like"/>
    <property type="match status" value="2"/>
</dbReference>
<sequence>MAKVDAHMIAARARDAGRLGIDTEFMGEGRYRSLLCLVQVAVDDGDGAADVWVLDPLDRDGFDPAPLAELLADPAIEIVLHAGRQDVALLRRVWGTTITNVFDTQIAAGFAGMRAQIGYEGLLSELLGVRLQKSASFTKWDARPLSPEQAEYAREDVLHILQATDALKDRLERSGRLEWAQEECRVLETITDDRDVDAVFERLPRIAGLDGGVRAIARELVAWREETAREQDKPVSSVLQDAALVEIARRKPKSMERLSQIRGLHEGILRRRGKWILDAVERGREQPPIPTTSERSPGPSPKDAPLIALSEALVRAHALSSGLAYELLATRADLQAVVTAVREGLTEPDVRTLRGWRRELVGDELLALLRGERVLCVGDGLRLDVTAR</sequence>
<proteinExistence type="predicted"/>
<gene>
    <name evidence="3" type="ORF">C7Y72_13955</name>
</gene>
<dbReference type="Proteomes" id="UP000240739">
    <property type="component" value="Unassembled WGS sequence"/>
</dbReference>
<accession>A0A2T4UE77</accession>
<organism evidence="3 4">
    <name type="scientific">Paraconexibacter algicola</name>
    <dbReference type="NCBI Taxonomy" id="2133960"/>
    <lineage>
        <taxon>Bacteria</taxon>
        <taxon>Bacillati</taxon>
        <taxon>Actinomycetota</taxon>
        <taxon>Thermoleophilia</taxon>
        <taxon>Solirubrobacterales</taxon>
        <taxon>Paraconexibacteraceae</taxon>
        <taxon>Paraconexibacter</taxon>
    </lineage>
</organism>
<feature type="region of interest" description="Disordered" evidence="1">
    <location>
        <begin position="282"/>
        <end position="303"/>
    </location>
</feature>
<dbReference type="InterPro" id="IPR002121">
    <property type="entry name" value="HRDC_dom"/>
</dbReference>
<dbReference type="InterPro" id="IPR044876">
    <property type="entry name" value="HRDC_dom_sf"/>
</dbReference>
<dbReference type="SUPFAM" id="SSF53098">
    <property type="entry name" value="Ribonuclease H-like"/>
    <property type="match status" value="1"/>
</dbReference>
<dbReference type="CDD" id="cd06142">
    <property type="entry name" value="RNaseD_exo"/>
    <property type="match status" value="1"/>
</dbReference>
<keyword evidence="4" id="KW-1185">Reference proteome</keyword>
<dbReference type="PANTHER" id="PTHR47649:SF1">
    <property type="entry name" value="RIBONUCLEASE D"/>
    <property type="match status" value="1"/>
</dbReference>
<feature type="domain" description="HRDC" evidence="2">
    <location>
        <begin position="210"/>
        <end position="290"/>
    </location>
</feature>
<dbReference type="RefSeq" id="WP_107569817.1">
    <property type="nucleotide sequence ID" value="NZ_PYYB01000002.1"/>
</dbReference>
<dbReference type="Gene3D" id="1.10.150.80">
    <property type="entry name" value="HRDC domain"/>
    <property type="match status" value="2"/>
</dbReference>
<dbReference type="InterPro" id="IPR051086">
    <property type="entry name" value="RNase_D-like"/>
</dbReference>
<dbReference type="GO" id="GO:0003676">
    <property type="term" value="F:nucleic acid binding"/>
    <property type="evidence" value="ECO:0007669"/>
    <property type="project" value="InterPro"/>
</dbReference>
<protein>
    <submittedName>
        <fullName evidence="3">Ribonuclease D</fullName>
    </submittedName>
</protein>
<dbReference type="InterPro" id="IPR012337">
    <property type="entry name" value="RNaseH-like_sf"/>
</dbReference>
<dbReference type="Gene3D" id="3.30.420.10">
    <property type="entry name" value="Ribonuclease H-like superfamily/Ribonuclease H"/>
    <property type="match status" value="1"/>
</dbReference>